<accession>A0A8J7CHD3</accession>
<proteinExistence type="predicted"/>
<organism evidence="1 2">
    <name type="scientific">Mangrovicoccus algicola</name>
    <dbReference type="NCBI Taxonomy" id="2771008"/>
    <lineage>
        <taxon>Bacteria</taxon>
        <taxon>Pseudomonadati</taxon>
        <taxon>Pseudomonadota</taxon>
        <taxon>Alphaproteobacteria</taxon>
        <taxon>Rhodobacterales</taxon>
        <taxon>Paracoccaceae</taxon>
        <taxon>Mangrovicoccus</taxon>
    </lineage>
</organism>
<dbReference type="Gene3D" id="1.25.40.380">
    <property type="entry name" value="Protein of unknown function DUF1810"/>
    <property type="match status" value="1"/>
</dbReference>
<reference evidence="1" key="1">
    <citation type="submission" date="2020-09" db="EMBL/GenBank/DDBJ databases">
        <title>A novel bacterium of genus Mangrovicoccus, isolated from South China Sea.</title>
        <authorList>
            <person name="Huang H."/>
            <person name="Mo K."/>
            <person name="Hu Y."/>
        </authorList>
    </citation>
    <scope>NUCLEOTIDE SEQUENCE</scope>
    <source>
        <strain evidence="1">HB182678</strain>
    </source>
</reference>
<dbReference type="AlphaFoldDB" id="A0A8J7CHD3"/>
<dbReference type="InterPro" id="IPR036287">
    <property type="entry name" value="Rv1873-like_sf"/>
</dbReference>
<dbReference type="Pfam" id="PF08837">
    <property type="entry name" value="DUF1810"/>
    <property type="match status" value="1"/>
</dbReference>
<gene>
    <name evidence="1" type="ORF">ICN82_07620</name>
</gene>
<dbReference type="InterPro" id="IPR014937">
    <property type="entry name" value="DUF1810"/>
</dbReference>
<keyword evidence="2" id="KW-1185">Reference proteome</keyword>
<dbReference type="EMBL" id="JACVXA010000015">
    <property type="protein sequence ID" value="MBE3638070.1"/>
    <property type="molecule type" value="Genomic_DNA"/>
</dbReference>
<sequence length="140" mass="16311">MSKLERFLEAQERDYRHAMQEILAGRKQTHWIWYIFPQLRGNGHSENSIYYGIENLEEARDYLHNPVLELRLLAAMDAMMFHRDRPAAEILGSVDAAKLRSCATLFHLARPEEQMFRTVLKAFFRGAPCPLTVKAVDQFS</sequence>
<evidence type="ECO:0000313" key="2">
    <source>
        <dbReference type="Proteomes" id="UP000609121"/>
    </source>
</evidence>
<name>A0A8J7CHD3_9RHOB</name>
<dbReference type="SUPFAM" id="SSF140736">
    <property type="entry name" value="Rv1873-like"/>
    <property type="match status" value="1"/>
</dbReference>
<protein>
    <submittedName>
        <fullName evidence="1">DUF1810 domain-containing protein</fullName>
    </submittedName>
</protein>
<comment type="caution">
    <text evidence="1">The sequence shown here is derived from an EMBL/GenBank/DDBJ whole genome shotgun (WGS) entry which is preliminary data.</text>
</comment>
<evidence type="ECO:0000313" key="1">
    <source>
        <dbReference type="EMBL" id="MBE3638070.1"/>
    </source>
</evidence>
<dbReference type="Proteomes" id="UP000609121">
    <property type="component" value="Unassembled WGS sequence"/>
</dbReference>
<dbReference type="RefSeq" id="WP_193181389.1">
    <property type="nucleotide sequence ID" value="NZ_JACVXA010000015.1"/>
</dbReference>